<dbReference type="NCBIfam" id="NF004776">
    <property type="entry name" value="PRK06116.1"/>
    <property type="match status" value="1"/>
</dbReference>
<evidence type="ECO:0000256" key="8">
    <source>
        <dbReference type="RuleBase" id="RU003691"/>
    </source>
</evidence>
<protein>
    <submittedName>
        <fullName evidence="11">Glutathione-disulfide reductase</fullName>
    </submittedName>
</protein>
<evidence type="ECO:0000256" key="4">
    <source>
        <dbReference type="ARBA" id="ARBA00022827"/>
    </source>
</evidence>
<dbReference type="SUPFAM" id="SSF51905">
    <property type="entry name" value="FAD/NAD(P)-binding domain"/>
    <property type="match status" value="1"/>
</dbReference>
<sequence length="459" mass="48719">MPYDYDLFVIGGGSAGVRCARISATHGAKVAIAEERFWGGTCVNVGCVPKKIMVNAAEYGQWIADAPAFGWAAQRTGFDLARLAAARDAEVARLNGIYGKLLQGAGCTIFEARATLVDPHTVQVGGRRVTAERIVIAVGGKPVRPEVPGAELGMVSDDVFGLKELPRRLVVVGSGYIGLEFGCVFHGLGSEVDIVYRNELPLRGFDNDIRAALKEALAAQGIRQHAPRQLARLDRAAGGGVAVTLDDGSRIEADAVLLATGRAPNLHGLGCDAAGVECTEMGAIEVDEDHRTTVPNIFAIGDVTDKLNLTPMATAVGHALADTLFGKTPRRASYRDVPTAVFTSPPIGTVGMTEADAAALGPVDIYTTRFTPMRHSISRREGRKALMKLVVCQRTRRVLGAHMLGEDSPEIMQGIGIAVAMGATKEDFDRTIGIHPTAAEEFVTLRTRTREAGVRAAAE</sequence>
<organism evidence="11 12">
    <name type="scientific">Craurococcus roseus</name>
    <dbReference type="NCBI Taxonomy" id="77585"/>
    <lineage>
        <taxon>Bacteria</taxon>
        <taxon>Pseudomonadati</taxon>
        <taxon>Pseudomonadota</taxon>
        <taxon>Alphaproteobacteria</taxon>
        <taxon>Acetobacterales</taxon>
        <taxon>Acetobacteraceae</taxon>
        <taxon>Craurococcus</taxon>
    </lineage>
</organism>
<keyword evidence="12" id="KW-1185">Reference proteome</keyword>
<dbReference type="Gene3D" id="3.50.50.60">
    <property type="entry name" value="FAD/NAD(P)-binding domain"/>
    <property type="match status" value="2"/>
</dbReference>
<evidence type="ECO:0000256" key="7">
    <source>
        <dbReference type="ARBA" id="ARBA00023284"/>
    </source>
</evidence>
<dbReference type="PIRSF" id="PIRSF000350">
    <property type="entry name" value="Mercury_reductase_MerA"/>
    <property type="match status" value="1"/>
</dbReference>
<dbReference type="Pfam" id="PF07992">
    <property type="entry name" value="Pyr_redox_2"/>
    <property type="match status" value="1"/>
</dbReference>
<evidence type="ECO:0000313" key="11">
    <source>
        <dbReference type="EMBL" id="GAA0568399.1"/>
    </source>
</evidence>
<dbReference type="InterPro" id="IPR023753">
    <property type="entry name" value="FAD/NAD-binding_dom"/>
</dbReference>
<proteinExistence type="inferred from homology"/>
<dbReference type="InterPro" id="IPR004099">
    <property type="entry name" value="Pyr_nucl-diS_OxRdtase_dimer"/>
</dbReference>
<evidence type="ECO:0000313" key="12">
    <source>
        <dbReference type="Proteomes" id="UP001501588"/>
    </source>
</evidence>
<dbReference type="PANTHER" id="PTHR42737:SF2">
    <property type="entry name" value="GLUTATHIONE REDUCTASE"/>
    <property type="match status" value="1"/>
</dbReference>
<evidence type="ECO:0000256" key="3">
    <source>
        <dbReference type="ARBA" id="ARBA00022630"/>
    </source>
</evidence>
<dbReference type="PROSITE" id="PS00076">
    <property type="entry name" value="PYRIDINE_REDOX_1"/>
    <property type="match status" value="1"/>
</dbReference>
<accession>A0ABN1EK74</accession>
<dbReference type="Gene3D" id="3.30.390.30">
    <property type="match status" value="1"/>
</dbReference>
<dbReference type="Pfam" id="PF02852">
    <property type="entry name" value="Pyr_redox_dim"/>
    <property type="match status" value="1"/>
</dbReference>
<evidence type="ECO:0000256" key="5">
    <source>
        <dbReference type="ARBA" id="ARBA00023002"/>
    </source>
</evidence>
<evidence type="ECO:0000259" key="9">
    <source>
        <dbReference type="Pfam" id="PF02852"/>
    </source>
</evidence>
<keyword evidence="6" id="KW-1015">Disulfide bond</keyword>
<dbReference type="PRINTS" id="PR00411">
    <property type="entry name" value="PNDRDTASEI"/>
</dbReference>
<comment type="similarity">
    <text evidence="2 8">Belongs to the class-I pyridine nucleotide-disulfide oxidoreductase family.</text>
</comment>
<keyword evidence="7 8" id="KW-0676">Redox-active center</keyword>
<keyword evidence="4 8" id="KW-0274">FAD</keyword>
<evidence type="ECO:0000256" key="6">
    <source>
        <dbReference type="ARBA" id="ARBA00023157"/>
    </source>
</evidence>
<dbReference type="InterPro" id="IPR036188">
    <property type="entry name" value="FAD/NAD-bd_sf"/>
</dbReference>
<comment type="caution">
    <text evidence="11">The sequence shown here is derived from an EMBL/GenBank/DDBJ whole genome shotgun (WGS) entry which is preliminary data.</text>
</comment>
<dbReference type="RefSeq" id="WP_343893366.1">
    <property type="nucleotide sequence ID" value="NZ_BAAAFZ010000006.1"/>
</dbReference>
<evidence type="ECO:0000256" key="2">
    <source>
        <dbReference type="ARBA" id="ARBA00007532"/>
    </source>
</evidence>
<evidence type="ECO:0000256" key="1">
    <source>
        <dbReference type="ARBA" id="ARBA00001974"/>
    </source>
</evidence>
<reference evidence="11 12" key="1">
    <citation type="journal article" date="2019" name="Int. J. Syst. Evol. Microbiol.">
        <title>The Global Catalogue of Microorganisms (GCM) 10K type strain sequencing project: providing services to taxonomists for standard genome sequencing and annotation.</title>
        <authorList>
            <consortium name="The Broad Institute Genomics Platform"/>
            <consortium name="The Broad Institute Genome Sequencing Center for Infectious Disease"/>
            <person name="Wu L."/>
            <person name="Ma J."/>
        </authorList>
    </citation>
    <scope>NUCLEOTIDE SEQUENCE [LARGE SCALE GENOMIC DNA]</scope>
    <source>
        <strain evidence="11 12">JCM 9933</strain>
    </source>
</reference>
<dbReference type="InterPro" id="IPR016156">
    <property type="entry name" value="FAD/NAD-linked_Rdtase_dimer_sf"/>
</dbReference>
<dbReference type="EMBL" id="BAAAFZ010000006">
    <property type="protein sequence ID" value="GAA0568399.1"/>
    <property type="molecule type" value="Genomic_DNA"/>
</dbReference>
<dbReference type="PRINTS" id="PR00368">
    <property type="entry name" value="FADPNR"/>
</dbReference>
<feature type="domain" description="FAD/NAD(P)-binding" evidence="10">
    <location>
        <begin position="5"/>
        <end position="315"/>
    </location>
</feature>
<name>A0ABN1EK74_9PROT</name>
<keyword evidence="3 8" id="KW-0285">Flavoprotein</keyword>
<feature type="domain" description="Pyridine nucleotide-disulphide oxidoreductase dimerisation" evidence="9">
    <location>
        <begin position="337"/>
        <end position="445"/>
    </location>
</feature>
<dbReference type="InterPro" id="IPR046952">
    <property type="entry name" value="GSHR/TRXR-like"/>
</dbReference>
<evidence type="ECO:0000259" key="10">
    <source>
        <dbReference type="Pfam" id="PF07992"/>
    </source>
</evidence>
<dbReference type="SUPFAM" id="SSF55424">
    <property type="entry name" value="FAD/NAD-linked reductases, dimerisation (C-terminal) domain"/>
    <property type="match status" value="1"/>
</dbReference>
<comment type="cofactor">
    <cofactor evidence="1">
        <name>FAD</name>
        <dbReference type="ChEBI" id="CHEBI:57692"/>
    </cofactor>
</comment>
<keyword evidence="5 8" id="KW-0560">Oxidoreductase</keyword>
<gene>
    <name evidence="11" type="primary">gor</name>
    <name evidence="11" type="ORF">GCM10009416_03100</name>
</gene>
<dbReference type="Proteomes" id="UP001501588">
    <property type="component" value="Unassembled WGS sequence"/>
</dbReference>
<dbReference type="PANTHER" id="PTHR42737">
    <property type="entry name" value="GLUTATHIONE REDUCTASE"/>
    <property type="match status" value="1"/>
</dbReference>
<dbReference type="InterPro" id="IPR001100">
    <property type="entry name" value="Pyr_nuc-diS_OxRdtase"/>
</dbReference>
<dbReference type="InterPro" id="IPR012999">
    <property type="entry name" value="Pyr_OxRdtase_I_AS"/>
</dbReference>